<evidence type="ECO:0000313" key="2">
    <source>
        <dbReference type="Proteomes" id="UP000827976"/>
    </source>
</evidence>
<comment type="caution">
    <text evidence="1">The sequence shown here is derived from an EMBL/GenBank/DDBJ whole genome shotgun (WGS) entry which is preliminary data.</text>
</comment>
<dbReference type="EMBL" id="CM037021">
    <property type="protein sequence ID" value="KAH7668995.1"/>
    <property type="molecule type" value="Genomic_DNA"/>
</dbReference>
<gene>
    <name evidence="1" type="ORF">IHE45_11G047300</name>
</gene>
<reference evidence="2" key="1">
    <citation type="journal article" date="2022" name="Nat. Commun.">
        <title>Chromosome evolution and the genetic basis of agronomically important traits in greater yam.</title>
        <authorList>
            <person name="Bredeson J.V."/>
            <person name="Lyons J.B."/>
            <person name="Oniyinde I.O."/>
            <person name="Okereke N.R."/>
            <person name="Kolade O."/>
            <person name="Nnabue I."/>
            <person name="Nwadili C.O."/>
            <person name="Hribova E."/>
            <person name="Parker M."/>
            <person name="Nwogha J."/>
            <person name="Shu S."/>
            <person name="Carlson J."/>
            <person name="Kariba R."/>
            <person name="Muthemba S."/>
            <person name="Knop K."/>
            <person name="Barton G.J."/>
            <person name="Sherwood A.V."/>
            <person name="Lopez-Montes A."/>
            <person name="Asiedu R."/>
            <person name="Jamnadass R."/>
            <person name="Muchugi A."/>
            <person name="Goodstein D."/>
            <person name="Egesi C.N."/>
            <person name="Featherston J."/>
            <person name="Asfaw A."/>
            <person name="Simpson G.G."/>
            <person name="Dolezel J."/>
            <person name="Hendre P.S."/>
            <person name="Van Deynze A."/>
            <person name="Kumar P.L."/>
            <person name="Obidiegwu J.E."/>
            <person name="Bhattacharjee R."/>
            <person name="Rokhsar D.S."/>
        </authorList>
    </citation>
    <scope>NUCLEOTIDE SEQUENCE [LARGE SCALE GENOMIC DNA]</scope>
    <source>
        <strain evidence="2">cv. TDa95/00328</strain>
    </source>
</reference>
<organism evidence="1 2">
    <name type="scientific">Dioscorea alata</name>
    <name type="common">Purple yam</name>
    <dbReference type="NCBI Taxonomy" id="55571"/>
    <lineage>
        <taxon>Eukaryota</taxon>
        <taxon>Viridiplantae</taxon>
        <taxon>Streptophyta</taxon>
        <taxon>Embryophyta</taxon>
        <taxon>Tracheophyta</taxon>
        <taxon>Spermatophyta</taxon>
        <taxon>Magnoliopsida</taxon>
        <taxon>Liliopsida</taxon>
        <taxon>Dioscoreales</taxon>
        <taxon>Dioscoreaceae</taxon>
        <taxon>Dioscorea</taxon>
    </lineage>
</organism>
<protein>
    <submittedName>
        <fullName evidence="1">Non-specific serine/threonine protein kinase protein</fullName>
        <ecNumber evidence="1">2.7.10.2</ecNumber>
        <ecNumber evidence="1">2.7.11.1</ecNumber>
    </submittedName>
</protein>
<proteinExistence type="predicted"/>
<dbReference type="EC" id="2.7.11.1" evidence="1"/>
<dbReference type="EC" id="2.7.10.2" evidence="1"/>
<keyword evidence="1" id="KW-0723">Serine/threonine-protein kinase</keyword>
<accession>A0ACB7V6A8</accession>
<dbReference type="Proteomes" id="UP000827976">
    <property type="component" value="Chromosome 11"/>
</dbReference>
<keyword evidence="2" id="KW-1185">Reference proteome</keyword>
<keyword evidence="1" id="KW-0808">Transferase</keyword>
<keyword evidence="1" id="KW-0418">Kinase</keyword>
<name>A0ACB7V6A8_DIOAL</name>
<sequence>MKHLLYTKTHHSTHSTLPSRFLPSIYPSIRHPTIPIYSHSPLPTFLSIPNLPMHPTMNLLLLLLLLLLRSFYCSSTPMSDLQTLLDLKSSMLSSSGSGLHNWHSTVLPPAHCSFSGVTCDSNFNVISLNISFTPLHGILPSSISNLSHLINLTLSSNPLTGPLPPSLSLLPSLRLLNLSNNNFTGPFLTSLPPRLEILDVYNNNLSGLLPSSLSYLPFLRYLHLGGNYFTGDIPEDFCRIAKLQYLGLNGNSLTGKIPPCLSRLSELRHMYIGYFNQYEGGVPPELGELSLLIRLDLAGCNLSGPIPPSLSRLKHLDTLFLHKNNLSGDIPPELGSLPSLQSLDLSNNALTGEIPASFENLTQLKLLNLFRNHLHGRIPPFIGEFPNLEVLQVWENNFTFELPDRLGLNGRLINLDVTMNRLTGTIPPGLCSGRKLQTLVLMENFFFGPIPSQLGECKSLTHVRLSKNFLNGTIPAGLFDLPNADMLELSDNFLSGEIPSTIAGDKLGMILLSNNMISGPIPSSIRNLPALQALSLDANRITGGIPPEIGDLQQLSKLNLSGNDLSGEIPPNLARCSYLASIDLSRNNLVGEIPSEVSSLKILSVLNLSRNQLSGEVPPEFQKMQSLTTLDLSFNHFSGEIPAAGQYLLFNESSFDGNPGLCGGPLRTTPCDPNLNAAGSKRKRSGPFDTSHLIIICSFLFTLMITVAAVKAYNVWKEKRKASTGWKLTAFQRLDLTVDDVMECLKEDNVIGKGGAGIVYRGNMRSGTEMAIKRLVGRGCGGEHDRGFTAEVTTLGRIRHRNIVRLLGFVSSRDANLLLYEYMPNGSLGEMLHGAKGAHLGWEARYRIAGEAARGLCYLHHDCSPLIIHRDVKSNNILLDSNLEAHVADFGLAKFFRDTGASECMSSIAGSYGYIAPEYAYTLRVDEKSDVYSFGVVLLELITGRRPVGGFGDGVDIVQWVHKMTGDPPEVNNPAAVLAIVDRRLASNPLDKIMNLFKVAMLCVEEKSVVRPTMRELVHMLDNPTTTIPSLASPDLLVI</sequence>
<evidence type="ECO:0000313" key="1">
    <source>
        <dbReference type="EMBL" id="KAH7668995.1"/>
    </source>
</evidence>